<keyword evidence="2" id="KW-0238">DNA-binding</keyword>
<sequence>MVRESPQTDRILLLMDLLMADPGQGRTLAEIARHLGTAKATCYPMLIALTRAGWLVRHPRRKTYQLGPALIPIGHAAAGAIDVVDHARDAMHALADAADMVCLGFVPSATDLVVAELIQPARGRRGSLGLRLGDRIDFAPPLGAVAAARLPREQLAQWYERGERDLGIPATRLEEAYFPALQLIRERGFAVEHLGRGGAGIAEVIQERRGQHALSLQYLAAGPTLQELSGNPHADVLLREIQPDADYRVVTISAAVFNADHAPALVLSLVDAPEPLPGARVNELGEQICAAAADITARIGGAAPSGATG</sequence>
<dbReference type="InterPro" id="IPR029016">
    <property type="entry name" value="GAF-like_dom_sf"/>
</dbReference>
<dbReference type="Proteomes" id="UP001190466">
    <property type="component" value="Chromosome"/>
</dbReference>
<evidence type="ECO:0000256" key="1">
    <source>
        <dbReference type="ARBA" id="ARBA00023015"/>
    </source>
</evidence>
<dbReference type="Pfam" id="PF09339">
    <property type="entry name" value="HTH_IclR"/>
    <property type="match status" value="1"/>
</dbReference>
<organism evidence="6 7">
    <name type="scientific">[Mycobacterium] wendilense</name>
    <dbReference type="NCBI Taxonomy" id="3064284"/>
    <lineage>
        <taxon>Bacteria</taxon>
        <taxon>Bacillati</taxon>
        <taxon>Actinomycetota</taxon>
        <taxon>Actinomycetes</taxon>
        <taxon>Mycobacteriales</taxon>
        <taxon>Mycobacteriaceae</taxon>
        <taxon>Mycolicibacter</taxon>
    </lineage>
</organism>
<dbReference type="Gene3D" id="1.10.10.10">
    <property type="entry name" value="Winged helix-like DNA-binding domain superfamily/Winged helix DNA-binding domain"/>
    <property type="match status" value="1"/>
</dbReference>
<keyword evidence="3" id="KW-0804">Transcription</keyword>
<dbReference type="SMART" id="SM00346">
    <property type="entry name" value="HTH_ICLR"/>
    <property type="match status" value="1"/>
</dbReference>
<dbReference type="PANTHER" id="PTHR30136:SF35">
    <property type="entry name" value="HTH-TYPE TRANSCRIPTIONAL REGULATOR RV1719"/>
    <property type="match status" value="1"/>
</dbReference>
<evidence type="ECO:0000313" key="6">
    <source>
        <dbReference type="EMBL" id="CAJ1587220.1"/>
    </source>
</evidence>
<dbReference type="InterPro" id="IPR036388">
    <property type="entry name" value="WH-like_DNA-bd_sf"/>
</dbReference>
<reference evidence="6 7" key="1">
    <citation type="submission" date="2023-08" db="EMBL/GenBank/DDBJ databases">
        <authorList>
            <person name="Folkvardsen B D."/>
            <person name="Norman A."/>
        </authorList>
    </citation>
    <scope>NUCLEOTIDE SEQUENCE [LARGE SCALE GENOMIC DNA]</scope>
    <source>
        <strain evidence="6 7">Mu0050</strain>
    </source>
</reference>
<protein>
    <submittedName>
        <fullName evidence="6">Helix-turn-helix domain-containing protein</fullName>
    </submittedName>
</protein>
<evidence type="ECO:0000256" key="2">
    <source>
        <dbReference type="ARBA" id="ARBA00023125"/>
    </source>
</evidence>
<name>A0ABN9P8U7_9MYCO</name>
<evidence type="ECO:0000259" key="4">
    <source>
        <dbReference type="PROSITE" id="PS51077"/>
    </source>
</evidence>
<dbReference type="InterPro" id="IPR050707">
    <property type="entry name" value="HTH_MetabolicPath_Reg"/>
</dbReference>
<evidence type="ECO:0000313" key="7">
    <source>
        <dbReference type="Proteomes" id="UP001190466"/>
    </source>
</evidence>
<feature type="domain" description="IclR-ED" evidence="5">
    <location>
        <begin position="69"/>
        <end position="301"/>
    </location>
</feature>
<keyword evidence="1" id="KW-0805">Transcription regulation</keyword>
<accession>A0ABN9P8U7</accession>
<dbReference type="SUPFAM" id="SSF46785">
    <property type="entry name" value="Winged helix' DNA-binding domain"/>
    <property type="match status" value="1"/>
</dbReference>
<dbReference type="InterPro" id="IPR005471">
    <property type="entry name" value="Tscrpt_reg_IclR_N"/>
</dbReference>
<gene>
    <name evidence="6" type="ORF">MU0050_004680</name>
</gene>
<evidence type="ECO:0000256" key="3">
    <source>
        <dbReference type="ARBA" id="ARBA00023163"/>
    </source>
</evidence>
<dbReference type="InterPro" id="IPR014757">
    <property type="entry name" value="Tscrpt_reg_IclR_C"/>
</dbReference>
<proteinExistence type="predicted"/>
<dbReference type="SUPFAM" id="SSF55781">
    <property type="entry name" value="GAF domain-like"/>
    <property type="match status" value="1"/>
</dbReference>
<dbReference type="EMBL" id="OY726395">
    <property type="protein sequence ID" value="CAJ1587220.1"/>
    <property type="molecule type" value="Genomic_DNA"/>
</dbReference>
<dbReference type="PROSITE" id="PS51078">
    <property type="entry name" value="ICLR_ED"/>
    <property type="match status" value="1"/>
</dbReference>
<dbReference type="Gene3D" id="3.30.450.40">
    <property type="match status" value="1"/>
</dbReference>
<evidence type="ECO:0000259" key="5">
    <source>
        <dbReference type="PROSITE" id="PS51078"/>
    </source>
</evidence>
<dbReference type="PROSITE" id="PS51077">
    <property type="entry name" value="HTH_ICLR"/>
    <property type="match status" value="1"/>
</dbReference>
<keyword evidence="7" id="KW-1185">Reference proteome</keyword>
<feature type="domain" description="HTH iclR-type" evidence="4">
    <location>
        <begin position="5"/>
        <end position="68"/>
    </location>
</feature>
<dbReference type="InterPro" id="IPR036390">
    <property type="entry name" value="WH_DNA-bd_sf"/>
</dbReference>
<dbReference type="RefSeq" id="WP_316513001.1">
    <property type="nucleotide sequence ID" value="NZ_OY726395.1"/>
</dbReference>
<dbReference type="PANTHER" id="PTHR30136">
    <property type="entry name" value="HELIX-TURN-HELIX TRANSCRIPTIONAL REGULATOR, ICLR FAMILY"/>
    <property type="match status" value="1"/>
</dbReference>